<proteinExistence type="inferred from homology"/>
<dbReference type="SFLD" id="SFLDF00288">
    <property type="entry name" value="HemN-like__clustered_with_nucl"/>
    <property type="match status" value="1"/>
</dbReference>
<comment type="similarity">
    <text evidence="1">Belongs to the anaerobic coproporphyrinogen-III oxidase family. HemW subfamily.</text>
</comment>
<dbReference type="Gene3D" id="3.20.20.70">
    <property type="entry name" value="Aldolase class I"/>
    <property type="match status" value="1"/>
</dbReference>
<sequence length="389" mass="44455">MSRPARAPRADRPLGLYVHIPFCERKCSYCDFYSKEAPKSKIDEYLNALYLQMEAYSLQTSACVVGTLYVGGGTPSLLTPKQIGELFARVKKNFRLARDCEITVEVNPASAMKKTLRALRRAGVNRLSIGLQSTHDEELAALGRLHTWEQFLETYTLARKLRFQNVSVDLMYGIPQQTPESFAETLRRVIELGPEHVSAYGLQIEEGTPFFERRASLALPDEESEVAMYELAVRLLGEAGYRHYEISNYAREGFESRHNLRYWNCDDYLGLGTAAASYFCGKRFRFAADMERYIAASKNNFEGIVEDYFEIPLRENIGEYVMLRLRLADGVDKAAFFRLFRRQFDELFGQKLQPYLARSLAVDDGACVRLTDEGMYVSNHILSDLIDFS</sequence>
<dbReference type="Pfam" id="PF04055">
    <property type="entry name" value="Radical_SAM"/>
    <property type="match status" value="1"/>
</dbReference>
<dbReference type="SFLD" id="SFLDS00029">
    <property type="entry name" value="Radical_SAM"/>
    <property type="match status" value="1"/>
</dbReference>
<dbReference type="GO" id="GO:0005737">
    <property type="term" value="C:cytoplasm"/>
    <property type="evidence" value="ECO:0007669"/>
    <property type="project" value="UniProtKB-SubCell"/>
</dbReference>
<keyword evidence="6 9" id="KW-0408">Iron</keyword>
<evidence type="ECO:0000256" key="7">
    <source>
        <dbReference type="ARBA" id="ARBA00023014"/>
    </source>
</evidence>
<keyword evidence="9" id="KW-0963">Cytoplasm</keyword>
<evidence type="ECO:0000313" key="12">
    <source>
        <dbReference type="Proteomes" id="UP000620366"/>
    </source>
</evidence>
<dbReference type="PROSITE" id="PS51918">
    <property type="entry name" value="RADICAL_SAM"/>
    <property type="match status" value="1"/>
</dbReference>
<keyword evidence="9" id="KW-0004">4Fe-4S</keyword>
<protein>
    <recommendedName>
        <fullName evidence="2 9">Heme chaperone HemW</fullName>
    </recommendedName>
</protein>
<keyword evidence="4 9" id="KW-0949">S-adenosyl-L-methionine</keyword>
<evidence type="ECO:0000256" key="9">
    <source>
        <dbReference type="RuleBase" id="RU364116"/>
    </source>
</evidence>
<dbReference type="Pfam" id="PF06969">
    <property type="entry name" value="HemN_C"/>
    <property type="match status" value="1"/>
</dbReference>
<dbReference type="GO" id="GO:0046872">
    <property type="term" value="F:metal ion binding"/>
    <property type="evidence" value="ECO:0007669"/>
    <property type="project" value="UniProtKB-UniRule"/>
</dbReference>
<keyword evidence="8 9" id="KW-0143">Chaperone</keyword>
<gene>
    <name evidence="11" type="primary">hemW</name>
    <name evidence="11" type="ORF">H8695_06245</name>
</gene>
<dbReference type="InterPro" id="IPR013785">
    <property type="entry name" value="Aldolase_TIM"/>
</dbReference>
<dbReference type="SMART" id="SM00729">
    <property type="entry name" value="Elp3"/>
    <property type="match status" value="1"/>
</dbReference>
<dbReference type="AlphaFoldDB" id="A0A926DDV8"/>
<dbReference type="InterPro" id="IPR058240">
    <property type="entry name" value="rSAM_sf"/>
</dbReference>
<dbReference type="PANTHER" id="PTHR13932:SF5">
    <property type="entry name" value="RADICAL S-ADENOSYL METHIONINE DOMAIN-CONTAINING PROTEIN 1, MITOCHONDRIAL"/>
    <property type="match status" value="1"/>
</dbReference>
<dbReference type="InterPro" id="IPR010723">
    <property type="entry name" value="HemN_C"/>
</dbReference>
<keyword evidence="7 9" id="KW-0411">Iron-sulfur</keyword>
<keyword evidence="3 9" id="KW-0349">Heme</keyword>
<dbReference type="Proteomes" id="UP000620366">
    <property type="component" value="Unassembled WGS sequence"/>
</dbReference>
<dbReference type="InterPro" id="IPR007197">
    <property type="entry name" value="rSAM"/>
</dbReference>
<dbReference type="EMBL" id="JACRSP010000002">
    <property type="protein sequence ID" value="MBC8536293.1"/>
    <property type="molecule type" value="Genomic_DNA"/>
</dbReference>
<dbReference type="RefSeq" id="WP_249300051.1">
    <property type="nucleotide sequence ID" value="NZ_JACRSP010000002.1"/>
</dbReference>
<evidence type="ECO:0000256" key="2">
    <source>
        <dbReference type="ARBA" id="ARBA00017228"/>
    </source>
</evidence>
<evidence type="ECO:0000256" key="3">
    <source>
        <dbReference type="ARBA" id="ARBA00022617"/>
    </source>
</evidence>
<dbReference type="SFLD" id="SFLDG01082">
    <property type="entry name" value="B12-binding_domain_containing"/>
    <property type="match status" value="1"/>
</dbReference>
<name>A0A926DDV8_9FIRM</name>
<comment type="caution">
    <text evidence="11">The sequence shown here is derived from an EMBL/GenBank/DDBJ whole genome shotgun (WGS) entry which is preliminary data.</text>
</comment>
<dbReference type="NCBIfam" id="TIGR00539">
    <property type="entry name" value="hemN_rel"/>
    <property type="match status" value="1"/>
</dbReference>
<keyword evidence="12" id="KW-1185">Reference proteome</keyword>
<evidence type="ECO:0000256" key="8">
    <source>
        <dbReference type="ARBA" id="ARBA00023186"/>
    </source>
</evidence>
<keyword evidence="5 9" id="KW-0479">Metal-binding</keyword>
<evidence type="ECO:0000259" key="10">
    <source>
        <dbReference type="PROSITE" id="PS51918"/>
    </source>
</evidence>
<organism evidence="11 12">
    <name type="scientific">Feifania hominis</name>
    <dbReference type="NCBI Taxonomy" id="2763660"/>
    <lineage>
        <taxon>Bacteria</taxon>
        <taxon>Bacillati</taxon>
        <taxon>Bacillota</taxon>
        <taxon>Clostridia</taxon>
        <taxon>Eubacteriales</taxon>
        <taxon>Feifaniaceae</taxon>
        <taxon>Feifania</taxon>
    </lineage>
</organism>
<accession>A0A926DDV8</accession>
<comment type="subcellular location">
    <subcellularLocation>
        <location evidence="9">Cytoplasm</location>
    </subcellularLocation>
</comment>
<dbReference type="InterPro" id="IPR004559">
    <property type="entry name" value="HemW-like"/>
</dbReference>
<evidence type="ECO:0000256" key="1">
    <source>
        <dbReference type="ARBA" id="ARBA00006100"/>
    </source>
</evidence>
<dbReference type="PANTHER" id="PTHR13932">
    <property type="entry name" value="COPROPORPHYRINIGEN III OXIDASE"/>
    <property type="match status" value="1"/>
</dbReference>
<feature type="domain" description="Radical SAM core" evidence="10">
    <location>
        <begin position="8"/>
        <end position="242"/>
    </location>
</feature>
<evidence type="ECO:0000256" key="5">
    <source>
        <dbReference type="ARBA" id="ARBA00022723"/>
    </source>
</evidence>
<dbReference type="SUPFAM" id="SSF102114">
    <property type="entry name" value="Radical SAM enzymes"/>
    <property type="match status" value="1"/>
</dbReference>
<evidence type="ECO:0000256" key="4">
    <source>
        <dbReference type="ARBA" id="ARBA00022691"/>
    </source>
</evidence>
<dbReference type="InterPro" id="IPR006638">
    <property type="entry name" value="Elp3/MiaA/NifB-like_rSAM"/>
</dbReference>
<evidence type="ECO:0000313" key="11">
    <source>
        <dbReference type="EMBL" id="MBC8536293.1"/>
    </source>
</evidence>
<comment type="function">
    <text evidence="9">Probably acts as a heme chaperone, transferring heme to an unknown acceptor. Binds one molecule of heme per monomer, possibly covalently. Binds 1 [4Fe-4S] cluster. The cluster is coordinated with 3 cysteines and an exchangeable S-adenosyl-L-methionine.</text>
</comment>
<reference evidence="11" key="1">
    <citation type="submission" date="2020-08" db="EMBL/GenBank/DDBJ databases">
        <title>Genome public.</title>
        <authorList>
            <person name="Liu C."/>
            <person name="Sun Q."/>
        </authorList>
    </citation>
    <scope>NUCLEOTIDE SEQUENCE</scope>
    <source>
        <strain evidence="11">BX7</strain>
    </source>
</reference>
<dbReference type="GO" id="GO:0006779">
    <property type="term" value="P:porphyrin-containing compound biosynthetic process"/>
    <property type="evidence" value="ECO:0007669"/>
    <property type="project" value="InterPro"/>
</dbReference>
<dbReference type="InterPro" id="IPR034505">
    <property type="entry name" value="Coproporphyrinogen-III_oxidase"/>
</dbReference>
<dbReference type="CDD" id="cd01335">
    <property type="entry name" value="Radical_SAM"/>
    <property type="match status" value="1"/>
</dbReference>
<dbReference type="SFLD" id="SFLDF00562">
    <property type="entry name" value="HemN-like__clustered_with_heat"/>
    <property type="match status" value="1"/>
</dbReference>
<dbReference type="SFLD" id="SFLDG01065">
    <property type="entry name" value="anaerobic_coproporphyrinogen-I"/>
    <property type="match status" value="1"/>
</dbReference>
<dbReference type="GO" id="GO:0004109">
    <property type="term" value="F:coproporphyrinogen oxidase activity"/>
    <property type="evidence" value="ECO:0007669"/>
    <property type="project" value="InterPro"/>
</dbReference>
<evidence type="ECO:0000256" key="6">
    <source>
        <dbReference type="ARBA" id="ARBA00023004"/>
    </source>
</evidence>
<dbReference type="GO" id="GO:0051539">
    <property type="term" value="F:4 iron, 4 sulfur cluster binding"/>
    <property type="evidence" value="ECO:0007669"/>
    <property type="project" value="UniProtKB-UniRule"/>
</dbReference>